<feature type="chain" id="PRO_5032507594" evidence="2">
    <location>
        <begin position="17"/>
        <end position="455"/>
    </location>
</feature>
<keyword evidence="1" id="KW-1133">Transmembrane helix</keyword>
<accession>A0A814I322</accession>
<name>A0A814I322_9BILA</name>
<evidence type="ECO:0000313" key="3">
    <source>
        <dbReference type="EMBL" id="CAF1019748.1"/>
    </source>
</evidence>
<comment type="caution">
    <text evidence="3">The sequence shown here is derived from an EMBL/GenBank/DDBJ whole genome shotgun (WGS) entry which is preliminary data.</text>
</comment>
<sequence length="455" mass="53259">MILILIMFILFKASWATMPQCKEKCTDNSLFSLCYTRGKFSREHLKSCYFEQSALKKSRILNLELFYLNNFDDDSMDLNYFSNYTEKIHIYFMNIVYLPKINNLYNLKTLKINSHGINYLADHHYFPSSLEIIDLSDGQIQGVHDDFFVKFENLRELNLGNNRFDFMRLEINSNFIKLIDLSFQSSKKFNLKSINFHKSKSDPKLFINFDSSRIDTLPMILGKLRHIYYYKIGHQFGQEKLLNRDSITLSDGPIVIENFEIYDQHFLKSKIYQHFQCLLDYGVIKNVVLTGNKKKEYLDHTIKKNFNLENCKYYVSTSTAPPPTTTSTTKISNTIATKNTRILPTVIKKNNKSQKIESSSKIQIFFNSTFKSTIQSKKLQISTTFLTEEYLLNTKIIEVDKQGEKQSSKIDNSLRNRILDFIIDNPGVVVSFFTLIFSLILILFACFDYAIEKKR</sequence>
<dbReference type="AlphaFoldDB" id="A0A814I322"/>
<feature type="transmembrane region" description="Helical" evidence="1">
    <location>
        <begin position="428"/>
        <end position="451"/>
    </location>
</feature>
<dbReference type="Proteomes" id="UP000663879">
    <property type="component" value="Unassembled WGS sequence"/>
</dbReference>
<keyword evidence="2" id="KW-0732">Signal</keyword>
<feature type="signal peptide" evidence="2">
    <location>
        <begin position="1"/>
        <end position="16"/>
    </location>
</feature>
<dbReference type="OrthoDB" id="10238327at2759"/>
<dbReference type="Pfam" id="PF13855">
    <property type="entry name" value="LRR_8"/>
    <property type="match status" value="1"/>
</dbReference>
<dbReference type="Gene3D" id="3.80.10.10">
    <property type="entry name" value="Ribonuclease Inhibitor"/>
    <property type="match status" value="1"/>
</dbReference>
<gene>
    <name evidence="3" type="ORF">OXX778_LOCUS17318</name>
</gene>
<keyword evidence="4" id="KW-1185">Reference proteome</keyword>
<dbReference type="InterPro" id="IPR001611">
    <property type="entry name" value="Leu-rich_rpt"/>
</dbReference>
<keyword evidence="1" id="KW-0472">Membrane</keyword>
<protein>
    <submittedName>
        <fullName evidence="3">Uncharacterized protein</fullName>
    </submittedName>
</protein>
<proteinExistence type="predicted"/>
<evidence type="ECO:0000313" key="4">
    <source>
        <dbReference type="Proteomes" id="UP000663879"/>
    </source>
</evidence>
<reference evidence="3" key="1">
    <citation type="submission" date="2021-02" db="EMBL/GenBank/DDBJ databases">
        <authorList>
            <person name="Nowell W R."/>
        </authorList>
    </citation>
    <scope>NUCLEOTIDE SEQUENCE</scope>
    <source>
        <strain evidence="3">Ploen Becks lab</strain>
    </source>
</reference>
<organism evidence="3 4">
    <name type="scientific">Brachionus calyciflorus</name>
    <dbReference type="NCBI Taxonomy" id="104777"/>
    <lineage>
        <taxon>Eukaryota</taxon>
        <taxon>Metazoa</taxon>
        <taxon>Spiralia</taxon>
        <taxon>Gnathifera</taxon>
        <taxon>Rotifera</taxon>
        <taxon>Eurotatoria</taxon>
        <taxon>Monogononta</taxon>
        <taxon>Pseudotrocha</taxon>
        <taxon>Ploima</taxon>
        <taxon>Brachionidae</taxon>
        <taxon>Brachionus</taxon>
    </lineage>
</organism>
<dbReference type="EMBL" id="CAJNOC010004384">
    <property type="protein sequence ID" value="CAF1019748.1"/>
    <property type="molecule type" value="Genomic_DNA"/>
</dbReference>
<dbReference type="SUPFAM" id="SSF52058">
    <property type="entry name" value="L domain-like"/>
    <property type="match status" value="1"/>
</dbReference>
<evidence type="ECO:0000256" key="2">
    <source>
        <dbReference type="SAM" id="SignalP"/>
    </source>
</evidence>
<keyword evidence="1" id="KW-0812">Transmembrane</keyword>
<evidence type="ECO:0000256" key="1">
    <source>
        <dbReference type="SAM" id="Phobius"/>
    </source>
</evidence>
<dbReference type="InterPro" id="IPR032675">
    <property type="entry name" value="LRR_dom_sf"/>
</dbReference>